<accession>A0A1G2AQD8</accession>
<keyword evidence="3 6" id="KW-0238">DNA-binding</keyword>
<dbReference type="SUPFAM" id="SSF50249">
    <property type="entry name" value="Nucleic acid-binding proteins"/>
    <property type="match status" value="1"/>
</dbReference>
<dbReference type="GO" id="GO:0006281">
    <property type="term" value="P:DNA repair"/>
    <property type="evidence" value="ECO:0007669"/>
    <property type="project" value="UniProtKB-UniRule"/>
</dbReference>
<comment type="subunit">
    <text evidence="6">Homotetramer. Forms an RuvA(8)-RuvB(12)-Holliday junction (HJ) complex. HJ DNA is sandwiched between 2 RuvA tetramers; dsDNA enters through RuvA and exits via RuvB. An RuvB hexamer assembles on each DNA strand where it exits the tetramer. Each RuvB hexamer is contacted by two RuvA subunits (via domain III) on 2 adjacent RuvB subunits; this complex drives branch migration. In the full resolvosome a probable DNA-RuvA(4)-RuvB(12)-RuvC(2) complex forms which resolves the HJ.</text>
</comment>
<dbReference type="InterPro" id="IPR003583">
    <property type="entry name" value="Hlx-hairpin-Hlx_DNA-bd_motif"/>
</dbReference>
<dbReference type="GO" id="GO:0000400">
    <property type="term" value="F:four-way junction DNA binding"/>
    <property type="evidence" value="ECO:0007669"/>
    <property type="project" value="UniProtKB-UniRule"/>
</dbReference>
<dbReference type="Gene3D" id="2.40.50.140">
    <property type="entry name" value="Nucleic acid-binding proteins"/>
    <property type="match status" value="1"/>
</dbReference>
<evidence type="ECO:0000259" key="7">
    <source>
        <dbReference type="SMART" id="SM00278"/>
    </source>
</evidence>
<dbReference type="SUPFAM" id="SSF47781">
    <property type="entry name" value="RuvA domain 2-like"/>
    <property type="match status" value="1"/>
</dbReference>
<gene>
    <name evidence="6" type="primary">ruvA</name>
    <name evidence="8" type="ORF">A3B74_01445</name>
</gene>
<evidence type="ECO:0000256" key="2">
    <source>
        <dbReference type="ARBA" id="ARBA00022763"/>
    </source>
</evidence>
<comment type="similarity">
    <text evidence="6">Belongs to the RuvA family.</text>
</comment>
<comment type="function">
    <text evidence="6">The RuvA-RuvB-RuvC complex processes Holliday junction (HJ) DNA during genetic recombination and DNA repair, while the RuvA-RuvB complex plays an important role in the rescue of blocked DNA replication forks via replication fork reversal (RFR). RuvA specifically binds to HJ cruciform DNA, conferring on it an open structure. The RuvB hexamer acts as an ATP-dependent pump, pulling dsDNA into and through the RuvAB complex. HJ branch migration allows RuvC to scan DNA until it finds its consensus sequence, where it cleaves and resolves the cruciform DNA.</text>
</comment>
<feature type="region of interest" description="Domain III" evidence="6">
    <location>
        <begin position="142"/>
        <end position="196"/>
    </location>
</feature>
<dbReference type="InterPro" id="IPR013849">
    <property type="entry name" value="DNA_helicase_Holl-junc_RuvA_I"/>
</dbReference>
<keyword evidence="1 6" id="KW-0963">Cytoplasm</keyword>
<dbReference type="Pfam" id="PF07499">
    <property type="entry name" value="RuvA_C"/>
    <property type="match status" value="1"/>
</dbReference>
<keyword evidence="5 6" id="KW-0234">DNA repair</keyword>
<evidence type="ECO:0000256" key="5">
    <source>
        <dbReference type="ARBA" id="ARBA00023204"/>
    </source>
</evidence>
<dbReference type="GO" id="GO:0009379">
    <property type="term" value="C:Holliday junction helicase complex"/>
    <property type="evidence" value="ECO:0007669"/>
    <property type="project" value="InterPro"/>
</dbReference>
<dbReference type="HAMAP" id="MF_00031">
    <property type="entry name" value="DNA_HJ_migration_RuvA"/>
    <property type="match status" value="1"/>
</dbReference>
<organism evidence="8 9">
    <name type="scientific">Candidatus Kerfeldbacteria bacterium RIFCSPHIGHO2_02_FULL_42_14</name>
    <dbReference type="NCBI Taxonomy" id="1798540"/>
    <lineage>
        <taxon>Bacteria</taxon>
        <taxon>Candidatus Kerfeldiibacteriota</taxon>
    </lineage>
</organism>
<keyword evidence="4 6" id="KW-0233">DNA recombination</keyword>
<dbReference type="InterPro" id="IPR012340">
    <property type="entry name" value="NA-bd_OB-fold"/>
</dbReference>
<dbReference type="InterPro" id="IPR000085">
    <property type="entry name" value="RuvA"/>
</dbReference>
<evidence type="ECO:0000313" key="9">
    <source>
        <dbReference type="Proteomes" id="UP000177165"/>
    </source>
</evidence>
<dbReference type="InterPro" id="IPR011114">
    <property type="entry name" value="RuvA_C"/>
</dbReference>
<comment type="caution">
    <text evidence="8">The sequence shown here is derived from an EMBL/GenBank/DDBJ whole genome shotgun (WGS) entry which is preliminary data.</text>
</comment>
<dbReference type="NCBIfam" id="TIGR00084">
    <property type="entry name" value="ruvA"/>
    <property type="match status" value="1"/>
</dbReference>
<comment type="domain">
    <text evidence="6">Has three domains with a flexible linker between the domains II and III and assumes an 'L' shape. Domain III is highly mobile and contacts RuvB.</text>
</comment>
<feature type="domain" description="Helix-hairpin-helix DNA-binding motif class 1" evidence="7">
    <location>
        <begin position="107"/>
        <end position="126"/>
    </location>
</feature>
<name>A0A1G2AQD8_9BACT</name>
<dbReference type="Proteomes" id="UP000177165">
    <property type="component" value="Unassembled WGS sequence"/>
</dbReference>
<dbReference type="GO" id="GO:0006310">
    <property type="term" value="P:DNA recombination"/>
    <property type="evidence" value="ECO:0007669"/>
    <property type="project" value="UniProtKB-UniRule"/>
</dbReference>
<dbReference type="STRING" id="1798540.A3B74_01445"/>
<dbReference type="Pfam" id="PF01330">
    <property type="entry name" value="RuvA_N"/>
    <property type="match status" value="1"/>
</dbReference>
<sequence length="196" mass="21957">MFAYLQGTIRVVEENAVIVLTEFLGFRVFVTTSYAQSLRVGDKVELYLHHAVSEQQQSLYGFPTYNLLRVFELLIRMPGVGPKSALLILNKVSISEMRHAVITQDPLYLHRVCGLGKKTAERIVVGLRDTIDILDAVSEQKTSYTSVDGDVTEALRGLGYSPEEIRSTLPVLPRHLQRVEERVAEALKLLSKTSKA</sequence>
<dbReference type="EMBL" id="MHKB01000010">
    <property type="protein sequence ID" value="OGY79114.1"/>
    <property type="molecule type" value="Genomic_DNA"/>
</dbReference>
<evidence type="ECO:0000256" key="3">
    <source>
        <dbReference type="ARBA" id="ARBA00023125"/>
    </source>
</evidence>
<keyword evidence="2 6" id="KW-0227">DNA damage</keyword>
<feature type="domain" description="Helix-hairpin-helix DNA-binding motif class 1" evidence="7">
    <location>
        <begin position="72"/>
        <end position="91"/>
    </location>
</feature>
<comment type="caution">
    <text evidence="6">Lacks conserved residue(s) required for the propagation of feature annotation.</text>
</comment>
<dbReference type="GO" id="GO:0009378">
    <property type="term" value="F:four-way junction helicase activity"/>
    <property type="evidence" value="ECO:0007669"/>
    <property type="project" value="InterPro"/>
</dbReference>
<reference evidence="8 9" key="1">
    <citation type="journal article" date="2016" name="Nat. Commun.">
        <title>Thousands of microbial genomes shed light on interconnected biogeochemical processes in an aquifer system.</title>
        <authorList>
            <person name="Anantharaman K."/>
            <person name="Brown C.T."/>
            <person name="Hug L.A."/>
            <person name="Sharon I."/>
            <person name="Castelle C.J."/>
            <person name="Probst A.J."/>
            <person name="Thomas B.C."/>
            <person name="Singh A."/>
            <person name="Wilkins M.J."/>
            <person name="Karaoz U."/>
            <person name="Brodie E.L."/>
            <person name="Williams K.H."/>
            <person name="Hubbard S.S."/>
            <person name="Banfield J.F."/>
        </authorList>
    </citation>
    <scope>NUCLEOTIDE SEQUENCE [LARGE SCALE GENOMIC DNA]</scope>
</reference>
<evidence type="ECO:0000256" key="4">
    <source>
        <dbReference type="ARBA" id="ARBA00023172"/>
    </source>
</evidence>
<dbReference type="Pfam" id="PF14520">
    <property type="entry name" value="HHH_5"/>
    <property type="match status" value="1"/>
</dbReference>
<evidence type="ECO:0000256" key="1">
    <source>
        <dbReference type="ARBA" id="ARBA00022490"/>
    </source>
</evidence>
<dbReference type="InterPro" id="IPR010994">
    <property type="entry name" value="RuvA_2-like"/>
</dbReference>
<evidence type="ECO:0000256" key="6">
    <source>
        <dbReference type="HAMAP-Rule" id="MF_00031"/>
    </source>
</evidence>
<dbReference type="Gene3D" id="1.10.150.20">
    <property type="entry name" value="5' to 3' exonuclease, C-terminal subdomain"/>
    <property type="match status" value="1"/>
</dbReference>
<dbReference type="SMART" id="SM00278">
    <property type="entry name" value="HhH1"/>
    <property type="match status" value="2"/>
</dbReference>
<comment type="subcellular location">
    <subcellularLocation>
        <location evidence="6">Cytoplasm</location>
    </subcellularLocation>
</comment>
<proteinExistence type="inferred from homology"/>
<evidence type="ECO:0000313" key="8">
    <source>
        <dbReference type="EMBL" id="OGY79114.1"/>
    </source>
</evidence>
<dbReference type="CDD" id="cd14332">
    <property type="entry name" value="UBA_RuvA_C"/>
    <property type="match status" value="1"/>
</dbReference>
<dbReference type="GO" id="GO:0005737">
    <property type="term" value="C:cytoplasm"/>
    <property type="evidence" value="ECO:0007669"/>
    <property type="project" value="UniProtKB-SubCell"/>
</dbReference>
<dbReference type="GO" id="GO:0005524">
    <property type="term" value="F:ATP binding"/>
    <property type="evidence" value="ECO:0007669"/>
    <property type="project" value="InterPro"/>
</dbReference>
<dbReference type="GO" id="GO:0048476">
    <property type="term" value="C:Holliday junction resolvase complex"/>
    <property type="evidence" value="ECO:0007669"/>
    <property type="project" value="UniProtKB-UniRule"/>
</dbReference>
<dbReference type="AlphaFoldDB" id="A0A1G2AQD8"/>
<protein>
    <recommendedName>
        <fullName evidence="6">Holliday junction branch migration complex subunit RuvA</fullName>
    </recommendedName>
</protein>